<gene>
    <name evidence="8" type="ORF">PRUPE_4G206300</name>
</gene>
<keyword evidence="5" id="KW-0804">Transcription</keyword>
<dbReference type="GO" id="GO:0003677">
    <property type="term" value="F:DNA binding"/>
    <property type="evidence" value="ECO:0007669"/>
    <property type="project" value="UniProtKB-KW"/>
</dbReference>
<feature type="domain" description="TF-B3" evidence="7">
    <location>
        <begin position="12"/>
        <end position="105"/>
    </location>
</feature>
<evidence type="ECO:0000256" key="3">
    <source>
        <dbReference type="ARBA" id="ARBA00023015"/>
    </source>
</evidence>
<comment type="subcellular location">
    <subcellularLocation>
        <location evidence="1">Nucleus</location>
    </subcellularLocation>
</comment>
<evidence type="ECO:0000313" key="9">
    <source>
        <dbReference type="Proteomes" id="UP000006882"/>
    </source>
</evidence>
<dbReference type="STRING" id="3760.A0A251PNJ8"/>
<dbReference type="PROSITE" id="PS50863">
    <property type="entry name" value="B3"/>
    <property type="match status" value="2"/>
</dbReference>
<dbReference type="SUPFAM" id="SSF101936">
    <property type="entry name" value="DNA-binding pseudobarrel domain"/>
    <property type="match status" value="2"/>
</dbReference>
<dbReference type="InterPro" id="IPR003340">
    <property type="entry name" value="B3_DNA-bd"/>
</dbReference>
<evidence type="ECO:0000259" key="7">
    <source>
        <dbReference type="PROSITE" id="PS50863"/>
    </source>
</evidence>
<protein>
    <recommendedName>
        <fullName evidence="7">TF-B3 domain-containing protein</fullName>
    </recommendedName>
</protein>
<keyword evidence="2" id="KW-0677">Repeat</keyword>
<dbReference type="PANTHER" id="PTHR31674:SF62">
    <property type="entry name" value="B3 DOMAIN-CONTAINING PROTEIN REM14-RELATED"/>
    <property type="match status" value="1"/>
</dbReference>
<dbReference type="SMART" id="SM01019">
    <property type="entry name" value="B3"/>
    <property type="match status" value="2"/>
</dbReference>
<dbReference type="EMBL" id="CM007654">
    <property type="protein sequence ID" value="ONI13159.1"/>
    <property type="molecule type" value="Genomic_DNA"/>
</dbReference>
<dbReference type="PANTHER" id="PTHR31674">
    <property type="entry name" value="B3 DOMAIN-CONTAINING PROTEIN REM-LIKE 3-RELATED"/>
    <property type="match status" value="1"/>
</dbReference>
<evidence type="ECO:0000256" key="6">
    <source>
        <dbReference type="ARBA" id="ARBA00023242"/>
    </source>
</evidence>
<dbReference type="Pfam" id="PF02362">
    <property type="entry name" value="B3"/>
    <property type="match status" value="2"/>
</dbReference>
<dbReference type="InterPro" id="IPR015300">
    <property type="entry name" value="DNA-bd_pseudobarrel_sf"/>
</dbReference>
<dbReference type="GO" id="GO:0005634">
    <property type="term" value="C:nucleus"/>
    <property type="evidence" value="ECO:0007669"/>
    <property type="project" value="UniProtKB-SubCell"/>
</dbReference>
<dbReference type="SMR" id="A0A251PNJ8"/>
<proteinExistence type="predicted"/>
<keyword evidence="4" id="KW-0238">DNA-binding</keyword>
<evidence type="ECO:0000256" key="1">
    <source>
        <dbReference type="ARBA" id="ARBA00004123"/>
    </source>
</evidence>
<evidence type="ECO:0000256" key="2">
    <source>
        <dbReference type="ARBA" id="ARBA00022737"/>
    </source>
</evidence>
<dbReference type="AlphaFoldDB" id="A0A251PNJ8"/>
<evidence type="ECO:0000313" key="8">
    <source>
        <dbReference type="EMBL" id="ONI13159.1"/>
    </source>
</evidence>
<keyword evidence="3" id="KW-0805">Transcription regulation</keyword>
<name>A0A251PNJ8_PRUPE</name>
<keyword evidence="9" id="KW-1185">Reference proteome</keyword>
<evidence type="ECO:0000256" key="5">
    <source>
        <dbReference type="ARBA" id="ARBA00023163"/>
    </source>
</evidence>
<dbReference type="Gramene" id="ONI13159">
    <property type="protein sequence ID" value="ONI13159"/>
    <property type="gene ID" value="PRUPE_4G206300"/>
</dbReference>
<feature type="domain" description="TF-B3" evidence="7">
    <location>
        <begin position="187"/>
        <end position="284"/>
    </location>
</feature>
<dbReference type="OrthoDB" id="1183279at2759"/>
<evidence type="ECO:0000256" key="4">
    <source>
        <dbReference type="ARBA" id="ARBA00023125"/>
    </source>
</evidence>
<dbReference type="Gene3D" id="2.40.330.10">
    <property type="entry name" value="DNA-binding pseudobarrel domain"/>
    <property type="match status" value="2"/>
</dbReference>
<dbReference type="InterPro" id="IPR039218">
    <property type="entry name" value="REM_fam"/>
</dbReference>
<reference evidence="8 9" key="1">
    <citation type="journal article" date="2013" name="Nat. Genet.">
        <title>The high-quality draft genome of peach (Prunus persica) identifies unique patterns of genetic diversity, domestication and genome evolution.</title>
        <authorList>
            <consortium name="International Peach Genome Initiative"/>
            <person name="Verde I."/>
            <person name="Abbott A.G."/>
            <person name="Scalabrin S."/>
            <person name="Jung S."/>
            <person name="Shu S."/>
            <person name="Marroni F."/>
            <person name="Zhebentyayeva T."/>
            <person name="Dettori M.T."/>
            <person name="Grimwood J."/>
            <person name="Cattonaro F."/>
            <person name="Zuccolo A."/>
            <person name="Rossini L."/>
            <person name="Jenkins J."/>
            <person name="Vendramin E."/>
            <person name="Meisel L.A."/>
            <person name="Decroocq V."/>
            <person name="Sosinski B."/>
            <person name="Prochnik S."/>
            <person name="Mitros T."/>
            <person name="Policriti A."/>
            <person name="Cipriani G."/>
            <person name="Dondini L."/>
            <person name="Ficklin S."/>
            <person name="Goodstein D.M."/>
            <person name="Xuan P."/>
            <person name="Del Fabbro C."/>
            <person name="Aramini V."/>
            <person name="Copetti D."/>
            <person name="Gonzalez S."/>
            <person name="Horner D.S."/>
            <person name="Falchi R."/>
            <person name="Lucas S."/>
            <person name="Mica E."/>
            <person name="Maldonado J."/>
            <person name="Lazzari B."/>
            <person name="Bielenberg D."/>
            <person name="Pirona R."/>
            <person name="Miculan M."/>
            <person name="Barakat A."/>
            <person name="Testolin R."/>
            <person name="Stella A."/>
            <person name="Tartarini S."/>
            <person name="Tonutti P."/>
            <person name="Arus P."/>
            <person name="Orellana A."/>
            <person name="Wells C."/>
            <person name="Main D."/>
            <person name="Vizzotto G."/>
            <person name="Silva H."/>
            <person name="Salamini F."/>
            <person name="Schmutz J."/>
            <person name="Morgante M."/>
            <person name="Rokhsar D.S."/>
        </authorList>
    </citation>
    <scope>NUCLEOTIDE SEQUENCE [LARGE SCALE GENOMIC DNA]</scope>
    <source>
        <strain evidence="9">cv. Nemared</strain>
    </source>
</reference>
<keyword evidence="6" id="KW-0539">Nucleus</keyword>
<accession>A0A251PNJ8</accession>
<sequence length="297" mass="33573">MARKLVKPSLNKQSFFKILLGDFSQRLRIPPKFVKNFNVRPLHKCALSGPSGIRWTVELEERENGLFFQDGWQGFVKDHHLEDGDFLVFKYDGESKFKVTIYDRTACEKNVKVAERSGCPVSLANKGKAQVKEEIVDRETRNYNKNCQNKAIVSGRRSGNYVIPGRRPANDHVGATSTEPVLFKPKYSCFMVTFTRKLRYCVTIPKEVAVTEGLVSKKSMMIQDSTGRSWPVKLRVRGKLSSCRVYMSTGLLNFCNANQIIPGDTAIFEFVKPSLAQIHIFRVGGNSVVLAEPDVKD</sequence>
<organism evidence="8 9">
    <name type="scientific">Prunus persica</name>
    <name type="common">Peach</name>
    <name type="synonym">Amygdalus persica</name>
    <dbReference type="NCBI Taxonomy" id="3760"/>
    <lineage>
        <taxon>Eukaryota</taxon>
        <taxon>Viridiplantae</taxon>
        <taxon>Streptophyta</taxon>
        <taxon>Embryophyta</taxon>
        <taxon>Tracheophyta</taxon>
        <taxon>Spermatophyta</taxon>
        <taxon>Magnoliopsida</taxon>
        <taxon>eudicotyledons</taxon>
        <taxon>Gunneridae</taxon>
        <taxon>Pentapetalae</taxon>
        <taxon>rosids</taxon>
        <taxon>fabids</taxon>
        <taxon>Rosales</taxon>
        <taxon>Rosaceae</taxon>
        <taxon>Amygdaloideae</taxon>
        <taxon>Amygdaleae</taxon>
        <taxon>Prunus</taxon>
    </lineage>
</organism>
<dbReference type="Proteomes" id="UP000006882">
    <property type="component" value="Chromosome G4"/>
</dbReference>
<dbReference type="CDD" id="cd10017">
    <property type="entry name" value="B3_DNA"/>
    <property type="match status" value="2"/>
</dbReference>